<dbReference type="Proteomes" id="UP000013251">
    <property type="component" value="Unassembled WGS sequence"/>
</dbReference>
<evidence type="ECO:0000313" key="2">
    <source>
        <dbReference type="Proteomes" id="UP000013251"/>
    </source>
</evidence>
<comment type="caution">
    <text evidence="1">The sequence shown here is derived from an EMBL/GenBank/DDBJ whole genome shotgun (WGS) entry which is preliminary data.</text>
</comment>
<accession>N9EIM2</accession>
<dbReference type="AlphaFoldDB" id="N9EIM2"/>
<proteinExistence type="predicted"/>
<dbReference type="EMBL" id="APQG01000034">
    <property type="protein sequence ID" value="ENV94824.1"/>
    <property type="molecule type" value="Genomic_DNA"/>
</dbReference>
<organism evidence="1 2">
    <name type="scientific">Acinetobacter bereziniae LMG 1003 = CIP 70.12</name>
    <dbReference type="NCBI Taxonomy" id="981324"/>
    <lineage>
        <taxon>Bacteria</taxon>
        <taxon>Pseudomonadati</taxon>
        <taxon>Pseudomonadota</taxon>
        <taxon>Gammaproteobacteria</taxon>
        <taxon>Moraxellales</taxon>
        <taxon>Moraxellaceae</taxon>
        <taxon>Acinetobacter</taxon>
    </lineage>
</organism>
<evidence type="ECO:0000313" key="1">
    <source>
        <dbReference type="EMBL" id="ENV94824.1"/>
    </source>
</evidence>
<name>N9EIM2_ACIBZ</name>
<protein>
    <submittedName>
        <fullName evidence="1">Uncharacterized protein</fullName>
    </submittedName>
</protein>
<gene>
    <name evidence="1" type="ORF">F938_02598</name>
</gene>
<reference evidence="1 2" key="1">
    <citation type="submission" date="2013-02" db="EMBL/GenBank/DDBJ databases">
        <title>The Genome Sequence of Acinetobacter bereziniae CIP 70.12.</title>
        <authorList>
            <consortium name="The Broad Institute Genome Sequencing Platform"/>
            <consortium name="The Broad Institute Genome Sequencing Center for Infectious Disease"/>
            <person name="Cerqueira G."/>
            <person name="Feldgarden M."/>
            <person name="Courvalin P."/>
            <person name="Perichon B."/>
            <person name="Grillot-Courvalin C."/>
            <person name="Clermont D."/>
            <person name="Rocha E."/>
            <person name="Yoon E.-J."/>
            <person name="Nemec A."/>
            <person name="Walker B."/>
            <person name="Young S.K."/>
            <person name="Zeng Q."/>
            <person name="Gargeya S."/>
            <person name="Fitzgerald M."/>
            <person name="Haas B."/>
            <person name="Abouelleil A."/>
            <person name="Alvarado L."/>
            <person name="Arachchi H.M."/>
            <person name="Berlin A.M."/>
            <person name="Chapman S.B."/>
            <person name="Dewar J."/>
            <person name="Goldberg J."/>
            <person name="Griggs A."/>
            <person name="Gujja S."/>
            <person name="Hansen M."/>
            <person name="Howarth C."/>
            <person name="Imamovic A."/>
            <person name="Larimer J."/>
            <person name="McCowan C."/>
            <person name="Murphy C."/>
            <person name="Neiman D."/>
            <person name="Pearson M."/>
            <person name="Priest M."/>
            <person name="Roberts A."/>
            <person name="Saif S."/>
            <person name="Shea T."/>
            <person name="Sisk P."/>
            <person name="Sykes S."/>
            <person name="Wortman J."/>
            <person name="Nusbaum C."/>
            <person name="Birren B."/>
        </authorList>
    </citation>
    <scope>NUCLEOTIDE SEQUENCE [LARGE SCALE GENOMIC DNA]</scope>
    <source>
        <strain evidence="1 2">CIP 70.12</strain>
    </source>
</reference>
<sequence>MHFNRLKEECNFNKSFWIKFKHSQSSLSLNREMKDRETYLYKVKRSHQDLFLKVNI</sequence>
<dbReference type="HOGENOM" id="CLU_3003462_0_0_6"/>
<keyword evidence="2" id="KW-1185">Reference proteome</keyword>